<gene>
    <name evidence="2" type="ORF">PGTUg99_000424</name>
</gene>
<reference evidence="2 3" key="1">
    <citation type="submission" date="2019-05" db="EMBL/GenBank/DDBJ databases">
        <title>Emergence of the Ug99 lineage of the wheat stem rust pathogen through somatic hybridization.</title>
        <authorList>
            <person name="Li F."/>
            <person name="Upadhyaya N.M."/>
            <person name="Sperschneider J."/>
            <person name="Matny O."/>
            <person name="Nguyen-Phuc H."/>
            <person name="Mago R."/>
            <person name="Raley C."/>
            <person name="Miller M.E."/>
            <person name="Silverstein K.A.T."/>
            <person name="Henningsen E."/>
            <person name="Hirsch C.D."/>
            <person name="Visser B."/>
            <person name="Pretorius Z.A."/>
            <person name="Steffenson B.J."/>
            <person name="Schwessinger B."/>
            <person name="Dodds P.N."/>
            <person name="Figueroa M."/>
        </authorList>
    </citation>
    <scope>NUCLEOTIDE SEQUENCE [LARGE SCALE GENOMIC DNA]</scope>
    <source>
        <strain evidence="2 3">Ug99</strain>
    </source>
</reference>
<feature type="compositionally biased region" description="Basic and acidic residues" evidence="1">
    <location>
        <begin position="161"/>
        <end position="170"/>
    </location>
</feature>
<evidence type="ECO:0000256" key="1">
    <source>
        <dbReference type="SAM" id="MobiDB-lite"/>
    </source>
</evidence>
<sequence length="170" mass="18493">MVCRPLFDGGLGEPPNYLVAATHMSTRSLASGSNVSSPGHSQEYLFSHEFQQLTPLAKPPYLADSQTPTPGFCSPFARPAACCLTVLDFRLVYNHSNSSNSSVNTRNSSVNTRNSSVNTRNSSVNTRNSSVNTRNSSVNTRNSSVNTRNSSVNNRSSSVNHSREYLSSRE</sequence>
<dbReference type="AlphaFoldDB" id="A0A5B0NM36"/>
<feature type="region of interest" description="Disordered" evidence="1">
    <location>
        <begin position="97"/>
        <end position="170"/>
    </location>
</feature>
<organism evidence="2 3">
    <name type="scientific">Puccinia graminis f. sp. tritici</name>
    <dbReference type="NCBI Taxonomy" id="56615"/>
    <lineage>
        <taxon>Eukaryota</taxon>
        <taxon>Fungi</taxon>
        <taxon>Dikarya</taxon>
        <taxon>Basidiomycota</taxon>
        <taxon>Pucciniomycotina</taxon>
        <taxon>Pucciniomycetes</taxon>
        <taxon>Pucciniales</taxon>
        <taxon>Pucciniaceae</taxon>
        <taxon>Puccinia</taxon>
    </lineage>
</organism>
<proteinExistence type="predicted"/>
<evidence type="ECO:0000313" key="3">
    <source>
        <dbReference type="Proteomes" id="UP000325313"/>
    </source>
</evidence>
<feature type="compositionally biased region" description="Low complexity" evidence="1">
    <location>
        <begin position="97"/>
        <end position="160"/>
    </location>
</feature>
<name>A0A5B0NM36_PUCGR</name>
<dbReference type="Proteomes" id="UP000325313">
    <property type="component" value="Unassembled WGS sequence"/>
</dbReference>
<evidence type="ECO:0000313" key="2">
    <source>
        <dbReference type="EMBL" id="KAA1090307.1"/>
    </source>
</evidence>
<dbReference type="EMBL" id="VDEP01000391">
    <property type="protein sequence ID" value="KAA1090307.1"/>
    <property type="molecule type" value="Genomic_DNA"/>
</dbReference>
<accession>A0A5B0NM36</accession>
<protein>
    <submittedName>
        <fullName evidence="2">Uncharacterized protein</fullName>
    </submittedName>
</protein>
<comment type="caution">
    <text evidence="2">The sequence shown here is derived from an EMBL/GenBank/DDBJ whole genome shotgun (WGS) entry which is preliminary data.</text>
</comment>